<protein>
    <submittedName>
        <fullName evidence="2">Uncharacterized protein</fullName>
    </submittedName>
</protein>
<gene>
    <name evidence="2" type="ORF">KBTEX_00418</name>
</gene>
<accession>A0A5B8RBG7</accession>
<feature type="compositionally biased region" description="Basic and acidic residues" evidence="1">
    <location>
        <begin position="138"/>
        <end position="147"/>
    </location>
</feature>
<feature type="compositionally biased region" description="Basic and acidic residues" evidence="1">
    <location>
        <begin position="72"/>
        <end position="93"/>
    </location>
</feature>
<feature type="region of interest" description="Disordered" evidence="1">
    <location>
        <begin position="111"/>
        <end position="174"/>
    </location>
</feature>
<feature type="region of interest" description="Disordered" evidence="1">
    <location>
        <begin position="1"/>
        <end position="96"/>
    </location>
</feature>
<name>A0A5B8RBG7_9ZZZZ</name>
<dbReference type="EMBL" id="MN079079">
    <property type="protein sequence ID" value="QEA04115.1"/>
    <property type="molecule type" value="Genomic_DNA"/>
</dbReference>
<organism evidence="2">
    <name type="scientific">uncultured organism</name>
    <dbReference type="NCBI Taxonomy" id="155900"/>
    <lineage>
        <taxon>unclassified sequences</taxon>
        <taxon>environmental samples</taxon>
    </lineage>
</organism>
<reference evidence="2" key="1">
    <citation type="submission" date="2019-06" db="EMBL/GenBank/DDBJ databases">
        <authorList>
            <person name="Murdoch R.W."/>
            <person name="Fathepure B."/>
        </authorList>
    </citation>
    <scope>NUCLEOTIDE SEQUENCE</scope>
</reference>
<evidence type="ECO:0000256" key="1">
    <source>
        <dbReference type="SAM" id="MobiDB-lite"/>
    </source>
</evidence>
<dbReference type="AlphaFoldDB" id="A0A5B8RBG7"/>
<sequence>MPVEAAPQPPAAEPQPGSRGHQQQDTTGGHVCTGNRPEQHSDAAEQQQRPLQPGLYPGRQYSPLQPQVSGCGRRDQAPSHEEHEYGEQHHRLSQDNVLGAGQFCDIAHLRQHRGQGDGDQKRPGCAVPPFLRRPHERRCREHDHGRGEQSVGEQRHRTPGCSQEGETPRQPERQ</sequence>
<proteinExistence type="predicted"/>
<evidence type="ECO:0000313" key="2">
    <source>
        <dbReference type="EMBL" id="QEA04115.1"/>
    </source>
</evidence>